<dbReference type="AlphaFoldDB" id="A0A0F6H715"/>
<organism evidence="2 3">
    <name type="scientific">Leptospira interrogans str. UI 12621</name>
    <dbReference type="NCBI Taxonomy" id="1049937"/>
    <lineage>
        <taxon>Bacteria</taxon>
        <taxon>Pseudomonadati</taxon>
        <taxon>Spirochaetota</taxon>
        <taxon>Spirochaetia</taxon>
        <taxon>Leptospirales</taxon>
        <taxon>Leptospiraceae</taxon>
        <taxon>Leptospira</taxon>
    </lineage>
</organism>
<dbReference type="EMBL" id="AHNQ02000034">
    <property type="protein sequence ID" value="EKO24022.1"/>
    <property type="molecule type" value="Genomic_DNA"/>
</dbReference>
<sequence>MLCWLVFANFSFVFLFFASVLFSILILCFTFSPDTQTVSRSTYVRYAFRFKWERQRDIQITKDSFNYEKNEAYCGDIKSKKNCFL</sequence>
<keyword evidence="1" id="KW-1133">Transmembrane helix</keyword>
<keyword evidence="1" id="KW-0812">Transmembrane</keyword>
<evidence type="ECO:0000256" key="1">
    <source>
        <dbReference type="SAM" id="Phobius"/>
    </source>
</evidence>
<protein>
    <submittedName>
        <fullName evidence="2">Uncharacterized protein</fullName>
    </submittedName>
</protein>
<proteinExistence type="predicted"/>
<evidence type="ECO:0000313" key="2">
    <source>
        <dbReference type="EMBL" id="EKO24022.1"/>
    </source>
</evidence>
<comment type="caution">
    <text evidence="2">The sequence shown here is derived from an EMBL/GenBank/DDBJ whole genome shotgun (WGS) entry which is preliminary data.</text>
</comment>
<dbReference type="Proteomes" id="UP000006324">
    <property type="component" value="Unassembled WGS sequence"/>
</dbReference>
<reference evidence="2 3" key="1">
    <citation type="submission" date="2012-09" db="EMBL/GenBank/DDBJ databases">
        <authorList>
            <person name="Harkins D.M."/>
            <person name="Durkin A.S."/>
            <person name="Brinkac L.M."/>
            <person name="Selengut J.D."/>
            <person name="Sanka R."/>
            <person name="DePew J."/>
            <person name="Purushe J."/>
            <person name="Chanthongthip A."/>
            <person name="Lattana O."/>
            <person name="Phetsouvanh R."/>
            <person name="Newton P.N."/>
            <person name="Vinetz J.M."/>
            <person name="Sutton G.G."/>
            <person name="Nelson W.C."/>
            <person name="Fouts D.E."/>
        </authorList>
    </citation>
    <scope>NUCLEOTIDE SEQUENCE [LARGE SCALE GENOMIC DNA]</scope>
    <source>
        <strain evidence="2 3">UI 12621</strain>
    </source>
</reference>
<keyword evidence="1" id="KW-0472">Membrane</keyword>
<evidence type="ECO:0000313" key="3">
    <source>
        <dbReference type="Proteomes" id="UP000006324"/>
    </source>
</evidence>
<feature type="transmembrane region" description="Helical" evidence="1">
    <location>
        <begin position="6"/>
        <end position="31"/>
    </location>
</feature>
<name>A0A0F6H715_LEPIR</name>
<gene>
    <name evidence="2" type="ORF">LEP1GSC104_2108</name>
</gene>
<accession>A0A0F6H715</accession>